<proteinExistence type="predicted"/>
<reference evidence="1 2" key="1">
    <citation type="submission" date="2015-07" db="EMBL/GenBank/DDBJ databases">
        <authorList>
            <person name="Noorani M."/>
        </authorList>
    </citation>
    <scope>NUCLEOTIDE SEQUENCE [LARGE SCALE GENOMIC DNA]</scope>
    <source>
        <strain evidence="1">BBA 69670</strain>
    </source>
</reference>
<dbReference type="AlphaFoldDB" id="A0A0K6FZT8"/>
<dbReference type="EMBL" id="CYGV01001262">
    <property type="protein sequence ID" value="CUA71791.1"/>
    <property type="molecule type" value="Genomic_DNA"/>
</dbReference>
<evidence type="ECO:0000313" key="2">
    <source>
        <dbReference type="Proteomes" id="UP000044841"/>
    </source>
</evidence>
<name>A0A0K6FZT8_9AGAM</name>
<accession>A0A0K6FZT8</accession>
<gene>
    <name evidence="1" type="ORF">RSOLAG22IIIB_09842</name>
</gene>
<organism evidence="1 2">
    <name type="scientific">Rhizoctonia solani</name>
    <dbReference type="NCBI Taxonomy" id="456999"/>
    <lineage>
        <taxon>Eukaryota</taxon>
        <taxon>Fungi</taxon>
        <taxon>Dikarya</taxon>
        <taxon>Basidiomycota</taxon>
        <taxon>Agaricomycotina</taxon>
        <taxon>Agaricomycetes</taxon>
        <taxon>Cantharellales</taxon>
        <taxon>Ceratobasidiaceae</taxon>
        <taxon>Rhizoctonia</taxon>
    </lineage>
</organism>
<protein>
    <submittedName>
        <fullName evidence="1">Uncharacterized protein</fullName>
    </submittedName>
</protein>
<sequence length="112" mass="12285">MFTPLHPRWGRLIGALDATPDTIRLVVSADDERRGREALENICHQATMPIRVDRGQGVDISTLDSSLRLAQDPKTIRHLARPPVISGCVKLLGAAVAQRGRFGSIRIRVPVS</sequence>
<dbReference type="Proteomes" id="UP000044841">
    <property type="component" value="Unassembled WGS sequence"/>
</dbReference>
<keyword evidence="2" id="KW-1185">Reference proteome</keyword>
<evidence type="ECO:0000313" key="1">
    <source>
        <dbReference type="EMBL" id="CUA71791.1"/>
    </source>
</evidence>